<evidence type="ECO:0000313" key="3">
    <source>
        <dbReference type="Proteomes" id="UP001154282"/>
    </source>
</evidence>
<keyword evidence="1" id="KW-1133">Transmembrane helix</keyword>
<keyword evidence="1" id="KW-0472">Membrane</keyword>
<proteinExistence type="predicted"/>
<reference evidence="2" key="1">
    <citation type="submission" date="2022-08" db="EMBL/GenBank/DDBJ databases">
        <authorList>
            <person name="Gutierrez-Valencia J."/>
        </authorList>
    </citation>
    <scope>NUCLEOTIDE SEQUENCE</scope>
</reference>
<dbReference type="AlphaFoldDB" id="A0AAV0L7Q7"/>
<feature type="transmembrane region" description="Helical" evidence="1">
    <location>
        <begin position="15"/>
        <end position="38"/>
    </location>
</feature>
<name>A0AAV0L7Q7_9ROSI</name>
<accession>A0AAV0L7Q7</accession>
<protein>
    <recommendedName>
        <fullName evidence="4">Secreted protein</fullName>
    </recommendedName>
</protein>
<evidence type="ECO:0008006" key="4">
    <source>
        <dbReference type="Google" id="ProtNLM"/>
    </source>
</evidence>
<dbReference type="Proteomes" id="UP001154282">
    <property type="component" value="Unassembled WGS sequence"/>
</dbReference>
<dbReference type="EMBL" id="CAMGYJ010000006">
    <property type="protein sequence ID" value="CAI0429058.1"/>
    <property type="molecule type" value="Genomic_DNA"/>
</dbReference>
<sequence length="132" mass="14898">MYFGGMVHKLPDSMLLLASCYCFYLHSNSFVVYIWYLADQLISTASENKFVVHCSPYCNLVLVCSNLKLTSSHSAFCPLLLGLTDRRVGAFGRQTRARSEGHTLVRMVRMRVFHGCCLCGCPLFCLNPLCEK</sequence>
<organism evidence="2 3">
    <name type="scientific">Linum tenue</name>
    <dbReference type="NCBI Taxonomy" id="586396"/>
    <lineage>
        <taxon>Eukaryota</taxon>
        <taxon>Viridiplantae</taxon>
        <taxon>Streptophyta</taxon>
        <taxon>Embryophyta</taxon>
        <taxon>Tracheophyta</taxon>
        <taxon>Spermatophyta</taxon>
        <taxon>Magnoliopsida</taxon>
        <taxon>eudicotyledons</taxon>
        <taxon>Gunneridae</taxon>
        <taxon>Pentapetalae</taxon>
        <taxon>rosids</taxon>
        <taxon>fabids</taxon>
        <taxon>Malpighiales</taxon>
        <taxon>Linaceae</taxon>
        <taxon>Linum</taxon>
    </lineage>
</organism>
<comment type="caution">
    <text evidence="2">The sequence shown here is derived from an EMBL/GenBank/DDBJ whole genome shotgun (WGS) entry which is preliminary data.</text>
</comment>
<gene>
    <name evidence="2" type="ORF">LITE_LOCUS21967</name>
</gene>
<keyword evidence="3" id="KW-1185">Reference proteome</keyword>
<evidence type="ECO:0000256" key="1">
    <source>
        <dbReference type="SAM" id="Phobius"/>
    </source>
</evidence>
<evidence type="ECO:0000313" key="2">
    <source>
        <dbReference type="EMBL" id="CAI0429058.1"/>
    </source>
</evidence>
<keyword evidence="1" id="KW-0812">Transmembrane</keyword>